<feature type="region of interest" description="Disordered" evidence="2">
    <location>
        <begin position="352"/>
        <end position="371"/>
    </location>
</feature>
<name>A0A1G1XB39_9BACT</name>
<dbReference type="PROSITE" id="PS50126">
    <property type="entry name" value="S1"/>
    <property type="match status" value="4"/>
</dbReference>
<comment type="caution">
    <text evidence="4">The sequence shown here is derived from an EMBL/GenBank/DDBJ whole genome shotgun (WGS) entry which is preliminary data.</text>
</comment>
<dbReference type="PANTHER" id="PTHR47559:SF1">
    <property type="entry name" value="OS03G0844900 PROTEIN"/>
    <property type="match status" value="1"/>
</dbReference>
<gene>
    <name evidence="4" type="ORF">A3E36_01125</name>
</gene>
<dbReference type="Pfam" id="PF00575">
    <property type="entry name" value="S1"/>
    <property type="match status" value="4"/>
</dbReference>
<dbReference type="SMART" id="SM00316">
    <property type="entry name" value="S1"/>
    <property type="match status" value="4"/>
</dbReference>
<dbReference type="InterPro" id="IPR003029">
    <property type="entry name" value="S1_domain"/>
</dbReference>
<dbReference type="AlphaFoldDB" id="A0A1G1XB39"/>
<evidence type="ECO:0000313" key="4">
    <source>
        <dbReference type="EMBL" id="OGY37273.1"/>
    </source>
</evidence>
<dbReference type="GO" id="GO:0003676">
    <property type="term" value="F:nucleic acid binding"/>
    <property type="evidence" value="ECO:0007669"/>
    <property type="project" value="InterPro"/>
</dbReference>
<sequence length="371" mass="41205">MEELLGKHDELAHVPTTGEVLTGSILEKTSNALYVDIGRFGVGVIYGKELFDDIDTFKRSKIGDTVQATIQKLDNEEGYIELSLRSATRERSWEELRRKLDDDVAFESEIIDANKGGLIVRVNGVTGFLPVSQLAPDHYPRVEGGDKSKIQERLQSYVGQMFKIKAITIDQENEKLIVSEKAAVSDEMSTTLENLGQGKTVDGVVSGIVDFGAFVKFEEKGQELEGLVHISEIAWQRIDNPSDILSVGEKVRAKVIGIDNGLRISLSIKQLQDDPWLKAAEKYKVGDQVKGEILKVTLFGGFVQLDKDIHGLVHVSELPQEIQKDPTAHLHIGDVMNFTIISLEPKEHRLGLSLKAEDQKEAPKPKKAKKK</sequence>
<protein>
    <recommendedName>
        <fullName evidence="3">S1 motif domain-containing protein</fullName>
    </recommendedName>
</protein>
<evidence type="ECO:0000256" key="2">
    <source>
        <dbReference type="SAM" id="MobiDB-lite"/>
    </source>
</evidence>
<dbReference type="InterPro" id="IPR035104">
    <property type="entry name" value="Ribosomal_protein_S1-like"/>
</dbReference>
<dbReference type="Proteomes" id="UP000177941">
    <property type="component" value="Unassembled WGS sequence"/>
</dbReference>
<feature type="compositionally biased region" description="Basic and acidic residues" evidence="2">
    <location>
        <begin position="352"/>
        <end position="364"/>
    </location>
</feature>
<feature type="domain" description="S1 motif" evidence="3">
    <location>
        <begin position="18"/>
        <end position="85"/>
    </location>
</feature>
<feature type="domain" description="S1 motif" evidence="3">
    <location>
        <begin position="103"/>
        <end position="181"/>
    </location>
</feature>
<dbReference type="PRINTS" id="PR00681">
    <property type="entry name" value="RIBOSOMALS1"/>
</dbReference>
<evidence type="ECO:0000256" key="1">
    <source>
        <dbReference type="ARBA" id="ARBA00025604"/>
    </source>
</evidence>
<proteinExistence type="predicted"/>
<feature type="domain" description="S1 motif" evidence="3">
    <location>
        <begin position="198"/>
        <end position="269"/>
    </location>
</feature>
<accession>A0A1G1XB39</accession>
<dbReference type="InterPro" id="IPR012340">
    <property type="entry name" value="NA-bd_OB-fold"/>
</dbReference>
<dbReference type="PANTHER" id="PTHR47559">
    <property type="entry name" value="OS03G0844900 PROTEIN"/>
    <property type="match status" value="1"/>
</dbReference>
<reference evidence="4 5" key="1">
    <citation type="journal article" date="2016" name="Nat. Commun.">
        <title>Thousands of microbial genomes shed light on interconnected biogeochemical processes in an aquifer system.</title>
        <authorList>
            <person name="Anantharaman K."/>
            <person name="Brown C.T."/>
            <person name="Hug L.A."/>
            <person name="Sharon I."/>
            <person name="Castelle C.J."/>
            <person name="Probst A.J."/>
            <person name="Thomas B.C."/>
            <person name="Singh A."/>
            <person name="Wilkins M.J."/>
            <person name="Karaoz U."/>
            <person name="Brodie E.L."/>
            <person name="Williams K.H."/>
            <person name="Hubbard S.S."/>
            <person name="Banfield J.F."/>
        </authorList>
    </citation>
    <scope>NUCLEOTIDE SEQUENCE [LARGE SCALE GENOMIC DNA]</scope>
</reference>
<evidence type="ECO:0000313" key="5">
    <source>
        <dbReference type="Proteomes" id="UP000177941"/>
    </source>
</evidence>
<evidence type="ECO:0000259" key="3">
    <source>
        <dbReference type="PROSITE" id="PS50126"/>
    </source>
</evidence>
<dbReference type="FunFam" id="2.40.50.140:FF:000103">
    <property type="entry name" value="protein RRP5 homolog"/>
    <property type="match status" value="1"/>
</dbReference>
<comment type="function">
    <text evidence="1">Binds mRNA; thus facilitating recognition of the initiation point. It is needed to translate mRNA with a short Shine-Dalgarno (SD) purine-rich sequence.</text>
</comment>
<organism evidence="4 5">
    <name type="scientific">Candidatus Andersenbacteria bacterium RIFCSPHIGHO2_12_FULL_45_11b</name>
    <dbReference type="NCBI Taxonomy" id="1797282"/>
    <lineage>
        <taxon>Bacteria</taxon>
        <taxon>Candidatus Anderseniibacteriota</taxon>
    </lineage>
</organism>
<dbReference type="InterPro" id="IPR052757">
    <property type="entry name" value="Ribosomal_protein_S1"/>
</dbReference>
<dbReference type="CDD" id="cd04465">
    <property type="entry name" value="S1_RPS1_repeat_ec2_hs2"/>
    <property type="match status" value="1"/>
</dbReference>
<dbReference type="SUPFAM" id="SSF50249">
    <property type="entry name" value="Nucleic acid-binding proteins"/>
    <property type="match status" value="4"/>
</dbReference>
<dbReference type="EMBL" id="MHHS01000015">
    <property type="protein sequence ID" value="OGY37273.1"/>
    <property type="molecule type" value="Genomic_DNA"/>
</dbReference>
<feature type="domain" description="S1 motif" evidence="3">
    <location>
        <begin position="286"/>
        <end position="355"/>
    </location>
</feature>
<dbReference type="Gene3D" id="2.40.50.140">
    <property type="entry name" value="Nucleic acid-binding proteins"/>
    <property type="match status" value="4"/>
</dbReference>